<dbReference type="AlphaFoldDB" id="A0AAD8P6R2"/>
<feature type="transmembrane region" description="Helical" evidence="2">
    <location>
        <begin position="15"/>
        <end position="33"/>
    </location>
</feature>
<dbReference type="EMBL" id="JAUHHV010000001">
    <property type="protein sequence ID" value="KAK1434419.1"/>
    <property type="molecule type" value="Genomic_DNA"/>
</dbReference>
<evidence type="ECO:0000313" key="4">
    <source>
        <dbReference type="Proteomes" id="UP001229421"/>
    </source>
</evidence>
<accession>A0AAD8P6R2</accession>
<evidence type="ECO:0000313" key="3">
    <source>
        <dbReference type="EMBL" id="KAK1434419.1"/>
    </source>
</evidence>
<keyword evidence="2" id="KW-0812">Transmembrane</keyword>
<gene>
    <name evidence="3" type="ORF">QVD17_00159</name>
</gene>
<protein>
    <submittedName>
        <fullName evidence="3">Uncharacterized protein</fullName>
    </submittedName>
</protein>
<keyword evidence="2" id="KW-1133">Transmembrane helix</keyword>
<proteinExistence type="predicted"/>
<sequence length="101" mass="11722">MLLYILSGTQLYECVSFSMTIVCLNIFCFYFDPGKCNDSKGMKMVKRLDNEQNWSEVIEVDSSDEEEKNLFKDSTNSSNKKKSPLKIPRVSFQKQTRPHLV</sequence>
<evidence type="ECO:0000256" key="2">
    <source>
        <dbReference type="SAM" id="Phobius"/>
    </source>
</evidence>
<feature type="region of interest" description="Disordered" evidence="1">
    <location>
        <begin position="61"/>
        <end position="101"/>
    </location>
</feature>
<reference evidence="3" key="1">
    <citation type="journal article" date="2023" name="bioRxiv">
        <title>Improved chromosome-level genome assembly for marigold (Tagetes erecta).</title>
        <authorList>
            <person name="Jiang F."/>
            <person name="Yuan L."/>
            <person name="Wang S."/>
            <person name="Wang H."/>
            <person name="Xu D."/>
            <person name="Wang A."/>
            <person name="Fan W."/>
        </authorList>
    </citation>
    <scope>NUCLEOTIDE SEQUENCE</scope>
    <source>
        <strain evidence="3">WSJ</strain>
        <tissue evidence="3">Leaf</tissue>
    </source>
</reference>
<dbReference type="Proteomes" id="UP001229421">
    <property type="component" value="Unassembled WGS sequence"/>
</dbReference>
<keyword evidence="4" id="KW-1185">Reference proteome</keyword>
<evidence type="ECO:0000256" key="1">
    <source>
        <dbReference type="SAM" id="MobiDB-lite"/>
    </source>
</evidence>
<keyword evidence="2" id="KW-0472">Membrane</keyword>
<organism evidence="3 4">
    <name type="scientific">Tagetes erecta</name>
    <name type="common">African marigold</name>
    <dbReference type="NCBI Taxonomy" id="13708"/>
    <lineage>
        <taxon>Eukaryota</taxon>
        <taxon>Viridiplantae</taxon>
        <taxon>Streptophyta</taxon>
        <taxon>Embryophyta</taxon>
        <taxon>Tracheophyta</taxon>
        <taxon>Spermatophyta</taxon>
        <taxon>Magnoliopsida</taxon>
        <taxon>eudicotyledons</taxon>
        <taxon>Gunneridae</taxon>
        <taxon>Pentapetalae</taxon>
        <taxon>asterids</taxon>
        <taxon>campanulids</taxon>
        <taxon>Asterales</taxon>
        <taxon>Asteraceae</taxon>
        <taxon>Asteroideae</taxon>
        <taxon>Heliantheae alliance</taxon>
        <taxon>Tageteae</taxon>
        <taxon>Tagetes</taxon>
    </lineage>
</organism>
<comment type="caution">
    <text evidence="3">The sequence shown here is derived from an EMBL/GenBank/DDBJ whole genome shotgun (WGS) entry which is preliminary data.</text>
</comment>
<name>A0AAD8P6R2_TARER</name>